<accession>A0A6J5SYX0</accession>
<name>A0A6J5SYX0_9CAUD</name>
<evidence type="ECO:0000313" key="1">
    <source>
        <dbReference type="EMBL" id="CAB4219851.1"/>
    </source>
</evidence>
<organism evidence="1">
    <name type="scientific">uncultured Caudovirales phage</name>
    <dbReference type="NCBI Taxonomy" id="2100421"/>
    <lineage>
        <taxon>Viruses</taxon>
        <taxon>Duplodnaviria</taxon>
        <taxon>Heunggongvirae</taxon>
        <taxon>Uroviricota</taxon>
        <taxon>Caudoviricetes</taxon>
        <taxon>Peduoviridae</taxon>
        <taxon>Maltschvirus</taxon>
        <taxon>Maltschvirus maltsch</taxon>
    </lineage>
</organism>
<reference evidence="1" key="1">
    <citation type="submission" date="2020-05" db="EMBL/GenBank/DDBJ databases">
        <authorList>
            <person name="Chiriac C."/>
            <person name="Salcher M."/>
            <person name="Ghai R."/>
            <person name="Kavagutti S V."/>
        </authorList>
    </citation>
    <scope>NUCLEOTIDE SEQUENCE</scope>
</reference>
<gene>
    <name evidence="1" type="ORF">UFOVP1624_2</name>
</gene>
<sequence length="203" mass="23992">MNSYSLTSAWFKWVYDNPEKIKPIHHALYFYCIELCNSLKWKPKFGLPTKNTMEIIGVSNFKTYYDCLSDLVSFGFIKIIEKSKNQYSTNIISLIQIVPSNVISNVEAQHKHSSSTVDINKHIKTIKTNKKEEEKFIPPTYQEVWEYFYANGYLESAAKKAFEYYDTAKWVDSRGNKVRNWKQKMISVWFKDENKKEERGFVC</sequence>
<proteinExistence type="predicted"/>
<dbReference type="EMBL" id="LR797499">
    <property type="protein sequence ID" value="CAB4219851.1"/>
    <property type="molecule type" value="Genomic_DNA"/>
</dbReference>
<protein>
    <submittedName>
        <fullName evidence="1">Uncharacterized protein</fullName>
    </submittedName>
</protein>